<dbReference type="HOGENOM" id="CLU_1183455_0_0_10"/>
<dbReference type="KEGG" id="cmr:Cycma_2979"/>
<proteinExistence type="predicted"/>
<evidence type="ECO:0000313" key="1">
    <source>
        <dbReference type="EMBL" id="AEL26710.1"/>
    </source>
</evidence>
<accession>G0J444</accession>
<name>G0J444_CYCMS</name>
<gene>
    <name evidence="1" type="ordered locus">Cycma_2979</name>
</gene>
<organism evidence="1 2">
    <name type="scientific">Cyclobacterium marinum (strain ATCC 25205 / DSM 745 / LMG 13164 / NCIMB 1802)</name>
    <name type="common">Flectobacillus marinus</name>
    <dbReference type="NCBI Taxonomy" id="880070"/>
    <lineage>
        <taxon>Bacteria</taxon>
        <taxon>Pseudomonadati</taxon>
        <taxon>Bacteroidota</taxon>
        <taxon>Cytophagia</taxon>
        <taxon>Cytophagales</taxon>
        <taxon>Cyclobacteriaceae</taxon>
        <taxon>Cyclobacterium</taxon>
    </lineage>
</organism>
<keyword evidence="2" id="KW-1185">Reference proteome</keyword>
<dbReference type="EMBL" id="CP002955">
    <property type="protein sequence ID" value="AEL26710.1"/>
    <property type="molecule type" value="Genomic_DNA"/>
</dbReference>
<protein>
    <submittedName>
        <fullName evidence="1">Uncharacterized protein</fullName>
    </submittedName>
</protein>
<reference evidence="2" key="1">
    <citation type="submission" date="2011-07" db="EMBL/GenBank/DDBJ databases">
        <title>The complete genome of Cyclobacterium marinum DSM 745.</title>
        <authorList>
            <person name="Lucas S."/>
            <person name="Han J."/>
            <person name="Lapidus A."/>
            <person name="Bruce D."/>
            <person name="Goodwin L."/>
            <person name="Pitluck S."/>
            <person name="Peters L."/>
            <person name="Kyrpides N."/>
            <person name="Mavromatis K."/>
            <person name="Ivanova N."/>
            <person name="Ovchinnikova G."/>
            <person name="Chertkov O."/>
            <person name="Detter J.C."/>
            <person name="Tapia R."/>
            <person name="Han C."/>
            <person name="Land M."/>
            <person name="Hauser L."/>
            <person name="Markowitz V."/>
            <person name="Cheng J.-F."/>
            <person name="Hugenholtz P."/>
            <person name="Woyke T."/>
            <person name="Wu D."/>
            <person name="Tindall B."/>
            <person name="Schuetze A."/>
            <person name="Brambilla E."/>
            <person name="Klenk H.-P."/>
            <person name="Eisen J.A."/>
        </authorList>
    </citation>
    <scope>NUCLEOTIDE SEQUENCE [LARGE SCALE GENOMIC DNA]</scope>
    <source>
        <strain evidence="2">ATCC 25205 / DSM 745 / LMG 13164 / NCIMB 1802</strain>
    </source>
</reference>
<dbReference type="AlphaFoldDB" id="G0J444"/>
<dbReference type="OrthoDB" id="10014622at2"/>
<sequence length="234" mass="27511">MNNLYTVLIVCSILAGCNNNSFNIEVGSPVEINSKFGKIKLVLKDNDITIDKIEYFDKGNKLFLSQEFDERGIIVTKLNHHEKDSSSYSTYTSFLSGVFSEKVNDTLIKETYHNLVTTREYKFNNDILYLDMFENGEKRYNALNMKLIDSEWLSENKVKLLLKNYFPYNGEFEFYYLNSRDKIKSKKLEENYYMVEFQKNSEKVSSIQFDVEIIPSVKDSLMNSVFTQEIFLKY</sequence>
<evidence type="ECO:0000313" key="2">
    <source>
        <dbReference type="Proteomes" id="UP000001635"/>
    </source>
</evidence>
<dbReference type="STRING" id="880070.Cycma_2979"/>
<dbReference type="RefSeq" id="WP_014021000.1">
    <property type="nucleotide sequence ID" value="NC_015914.1"/>
</dbReference>
<dbReference type="Proteomes" id="UP000001635">
    <property type="component" value="Chromosome"/>
</dbReference>